<dbReference type="SUPFAM" id="SSF90229">
    <property type="entry name" value="CCCH zinc finger"/>
    <property type="match status" value="3"/>
</dbReference>
<sequence>MPGARHNALSDSSSNASPGKLEETMSRLNIEDEDGWEGADGQPNPYPDRPGEPNCSFYLRTGLCSYGSKCKYNHPNITAKVRAIGLLKLGVEMNFPQEMVNLTARYIYLCPKKNQSFIPHFENHYSAEASVLSVKFSIPGEKSCPYYMKTGYCKFGVACKFNHPQPVSMGTMFPISGSLVYGYAGSSAPIRGPSLIGLPLWPSLKTPYMTNPSIQGFPSYMPLIFPSAQATAPVQQGWTKYMGSASIPSNKSPGSDHIPNSKYHADPGSSMAVIFPERPDQPECQYYMKTGGCKYGSSCRYHHPKERNQVAACTLGPFGLPLRPLEDLSER</sequence>
<keyword evidence="4" id="KW-0238">DNA-binding</keyword>
<evidence type="ECO:0000256" key="3">
    <source>
        <dbReference type="ARBA" id="ARBA00022833"/>
    </source>
</evidence>
<feature type="zinc finger region" description="C3H1-type" evidence="5">
    <location>
        <begin position="278"/>
        <end position="306"/>
    </location>
</feature>
<dbReference type="InterPro" id="IPR050974">
    <property type="entry name" value="Plant_ZF_CCCH"/>
</dbReference>
<dbReference type="GO" id="GO:0003677">
    <property type="term" value="F:DNA binding"/>
    <property type="evidence" value="ECO:0007669"/>
    <property type="project" value="UniProtKB-KW"/>
</dbReference>
<dbReference type="Gene3D" id="4.10.1000.10">
    <property type="entry name" value="Zinc finger, CCCH-type"/>
    <property type="match status" value="2"/>
</dbReference>
<feature type="zinc finger region" description="C3H1-type" evidence="5">
    <location>
        <begin position="138"/>
        <end position="166"/>
    </location>
</feature>
<feature type="zinc finger region" description="C3H1-type" evidence="5">
    <location>
        <begin position="49"/>
        <end position="77"/>
    </location>
</feature>
<feature type="region of interest" description="Disordered" evidence="6">
    <location>
        <begin position="1"/>
        <end position="51"/>
    </location>
</feature>
<dbReference type="SMART" id="SM00356">
    <property type="entry name" value="ZnF_C3H1"/>
    <property type="match status" value="3"/>
</dbReference>
<dbReference type="PANTHER" id="PTHR12506">
    <property type="entry name" value="PROTEIN PHOSPHATASE RELATED"/>
    <property type="match status" value="1"/>
</dbReference>
<accession>A0A9E7JRM0</accession>
<protein>
    <submittedName>
        <fullName evidence="8">Zinc finger CCCH domain-containing protein</fullName>
    </submittedName>
</protein>
<evidence type="ECO:0000313" key="9">
    <source>
        <dbReference type="Proteomes" id="UP001055439"/>
    </source>
</evidence>
<keyword evidence="1 5" id="KW-0479">Metal-binding</keyword>
<evidence type="ECO:0000256" key="6">
    <source>
        <dbReference type="SAM" id="MobiDB-lite"/>
    </source>
</evidence>
<dbReference type="PANTHER" id="PTHR12506:SF50">
    <property type="entry name" value="ZINC FINGER CCCH DOMAIN-CONTAINING PROTEIN 26"/>
    <property type="match status" value="1"/>
</dbReference>
<name>A0A9E7JRM0_9LILI</name>
<dbReference type="AlphaFoldDB" id="A0A9E7JRM0"/>
<proteinExistence type="predicted"/>
<evidence type="ECO:0000259" key="7">
    <source>
        <dbReference type="PROSITE" id="PS50103"/>
    </source>
</evidence>
<evidence type="ECO:0000256" key="5">
    <source>
        <dbReference type="PROSITE-ProRule" id="PRU00723"/>
    </source>
</evidence>
<dbReference type="InterPro" id="IPR036855">
    <property type="entry name" value="Znf_CCCH_sf"/>
</dbReference>
<dbReference type="EMBL" id="CP097504">
    <property type="protein sequence ID" value="URD90975.1"/>
    <property type="molecule type" value="Genomic_DNA"/>
</dbReference>
<evidence type="ECO:0000256" key="1">
    <source>
        <dbReference type="ARBA" id="ARBA00022723"/>
    </source>
</evidence>
<dbReference type="Pfam" id="PF00642">
    <property type="entry name" value="zf-CCCH"/>
    <property type="match status" value="3"/>
</dbReference>
<keyword evidence="3 5" id="KW-0862">Zinc</keyword>
<organism evidence="8 9">
    <name type="scientific">Musa troglodytarum</name>
    <name type="common">fe'i banana</name>
    <dbReference type="NCBI Taxonomy" id="320322"/>
    <lineage>
        <taxon>Eukaryota</taxon>
        <taxon>Viridiplantae</taxon>
        <taxon>Streptophyta</taxon>
        <taxon>Embryophyta</taxon>
        <taxon>Tracheophyta</taxon>
        <taxon>Spermatophyta</taxon>
        <taxon>Magnoliopsida</taxon>
        <taxon>Liliopsida</taxon>
        <taxon>Zingiberales</taxon>
        <taxon>Musaceae</taxon>
        <taxon>Musa</taxon>
    </lineage>
</organism>
<reference evidence="8" key="1">
    <citation type="submission" date="2022-05" db="EMBL/GenBank/DDBJ databases">
        <title>The Musa troglodytarum L. genome provides insights into the mechanism of non-climacteric behaviour and enrichment of carotenoids.</title>
        <authorList>
            <person name="Wang J."/>
        </authorList>
    </citation>
    <scope>NUCLEOTIDE SEQUENCE</scope>
    <source>
        <tissue evidence="8">Leaf</tissue>
    </source>
</reference>
<dbReference type="PROSITE" id="PS50103">
    <property type="entry name" value="ZF_C3H1"/>
    <property type="match status" value="3"/>
</dbReference>
<keyword evidence="2 5" id="KW-0863">Zinc-finger</keyword>
<keyword evidence="9" id="KW-1185">Reference proteome</keyword>
<feature type="domain" description="C3H1-type" evidence="7">
    <location>
        <begin position="278"/>
        <end position="306"/>
    </location>
</feature>
<feature type="domain" description="C3H1-type" evidence="7">
    <location>
        <begin position="138"/>
        <end position="166"/>
    </location>
</feature>
<evidence type="ECO:0000256" key="2">
    <source>
        <dbReference type="ARBA" id="ARBA00022771"/>
    </source>
</evidence>
<evidence type="ECO:0000256" key="4">
    <source>
        <dbReference type="ARBA" id="ARBA00023125"/>
    </source>
</evidence>
<feature type="domain" description="C3H1-type" evidence="7">
    <location>
        <begin position="49"/>
        <end position="77"/>
    </location>
</feature>
<gene>
    <name evidence="8" type="ORF">MUK42_26995</name>
</gene>
<dbReference type="Proteomes" id="UP001055439">
    <property type="component" value="Chromosome 2"/>
</dbReference>
<dbReference type="GO" id="GO:0008270">
    <property type="term" value="F:zinc ion binding"/>
    <property type="evidence" value="ECO:0007669"/>
    <property type="project" value="UniProtKB-KW"/>
</dbReference>
<dbReference type="GO" id="GO:0003729">
    <property type="term" value="F:mRNA binding"/>
    <property type="evidence" value="ECO:0007669"/>
    <property type="project" value="TreeGrafter"/>
</dbReference>
<dbReference type="InterPro" id="IPR000571">
    <property type="entry name" value="Znf_CCCH"/>
</dbReference>
<evidence type="ECO:0000313" key="8">
    <source>
        <dbReference type="EMBL" id="URD90975.1"/>
    </source>
</evidence>
<dbReference type="OrthoDB" id="411372at2759"/>